<dbReference type="EMBL" id="OV121135">
    <property type="protein sequence ID" value="CAH0555214.1"/>
    <property type="molecule type" value="Genomic_DNA"/>
</dbReference>
<gene>
    <name evidence="1" type="ORF">MELIAE_LOCUS6635</name>
</gene>
<evidence type="ECO:0000313" key="2">
    <source>
        <dbReference type="Proteomes" id="UP001154078"/>
    </source>
</evidence>
<dbReference type="PANTHER" id="PTHR31025">
    <property type="entry name" value="SI:CH211-196P9.1-RELATED"/>
    <property type="match status" value="1"/>
</dbReference>
<name>A0A9P0B1B1_BRAAE</name>
<keyword evidence="2" id="KW-1185">Reference proteome</keyword>
<organism evidence="1 2">
    <name type="scientific">Brassicogethes aeneus</name>
    <name type="common">Rape pollen beetle</name>
    <name type="synonym">Meligethes aeneus</name>
    <dbReference type="NCBI Taxonomy" id="1431903"/>
    <lineage>
        <taxon>Eukaryota</taxon>
        <taxon>Metazoa</taxon>
        <taxon>Ecdysozoa</taxon>
        <taxon>Arthropoda</taxon>
        <taxon>Hexapoda</taxon>
        <taxon>Insecta</taxon>
        <taxon>Pterygota</taxon>
        <taxon>Neoptera</taxon>
        <taxon>Endopterygota</taxon>
        <taxon>Coleoptera</taxon>
        <taxon>Polyphaga</taxon>
        <taxon>Cucujiformia</taxon>
        <taxon>Nitidulidae</taxon>
        <taxon>Meligethinae</taxon>
        <taxon>Brassicogethes</taxon>
    </lineage>
</organism>
<dbReference type="Gene3D" id="3.10.20.10">
    <property type="match status" value="1"/>
</dbReference>
<evidence type="ECO:0000313" key="1">
    <source>
        <dbReference type="EMBL" id="CAH0555214.1"/>
    </source>
</evidence>
<dbReference type="Proteomes" id="UP001154078">
    <property type="component" value="Chromosome 4"/>
</dbReference>
<dbReference type="OrthoDB" id="8806090at2759"/>
<accession>A0A9P0B1B1</accession>
<proteinExistence type="predicted"/>
<evidence type="ECO:0008006" key="3">
    <source>
        <dbReference type="Google" id="ProtNLM"/>
    </source>
</evidence>
<protein>
    <recommendedName>
        <fullName evidence="3">CIDE-N domain-containing protein</fullName>
    </recommendedName>
</protein>
<reference evidence="1" key="1">
    <citation type="submission" date="2021-12" db="EMBL/GenBank/DDBJ databases">
        <authorList>
            <person name="King R."/>
        </authorList>
    </citation>
    <scope>NUCLEOTIDE SEQUENCE</scope>
</reference>
<dbReference type="PANTHER" id="PTHR31025:SF22">
    <property type="entry name" value="IP13529P"/>
    <property type="match status" value="1"/>
</dbReference>
<dbReference type="AlphaFoldDB" id="A0A9P0B1B1"/>
<sequence length="499" mass="57043">MHFFRRHNNTDQNVLNTNNIFELSCDENIDSNVENSDSNVDNSDSNVDNIDGNVDNLKNNIDNKETGIRLLSHLLITLEAQHFVSLKAIETIVTSQKLNINGSKLVLEKDGTEIIENEVLLILKDECLILLEEGENWIPMAVSDISETESNSTNTSTSTLQGNTCSDSIIINNLPIDVIECDSNKENEQVDFNNSLLYVISNEKPLVSESFWQNFEIPWAKFPEYMINSLESGKAERQITVEVIHTILNEMRSVKTQIPNMAYRCVARKMADKFPLIFLDKDEDGTVLGNGTHSTVCRLQDRCNYLNRCKKRPGTKLPPQHLKKMAGSRAGCSNWQPPESNKSVDIPHIKKLLFSIDETDPNFFEYLDQTYYDQRTFLNSPNPPTMSTIKNEWPVLFKTEAIIWHFHKLTGAECTDLDFKNKCQKVLKLKKSPETEHINDDNKEDIIQALYVASSHFKEELSSFIFKCNNIPEQPDEDDNFMDLIPCFEPCIMEISKVT</sequence>